<evidence type="ECO:0000313" key="5">
    <source>
        <dbReference type="Proteomes" id="UP000069940"/>
    </source>
</evidence>
<dbReference type="InterPro" id="IPR036645">
    <property type="entry name" value="Elafin-like_sf"/>
</dbReference>
<dbReference type="CDD" id="cd00063">
    <property type="entry name" value="FN3"/>
    <property type="match status" value="2"/>
</dbReference>
<feature type="region of interest" description="Disordered" evidence="1">
    <location>
        <begin position="486"/>
        <end position="511"/>
    </location>
</feature>
<dbReference type="Gene3D" id="4.10.75.10">
    <property type="entry name" value="Elafin-like"/>
    <property type="match status" value="1"/>
</dbReference>
<name>A0ABM1ZTD8_AEDAL</name>
<dbReference type="PROSITE" id="PS51390">
    <property type="entry name" value="WAP"/>
    <property type="match status" value="1"/>
</dbReference>
<dbReference type="SMART" id="SM00060">
    <property type="entry name" value="FN3"/>
    <property type="match status" value="2"/>
</dbReference>
<evidence type="ECO:0000259" key="2">
    <source>
        <dbReference type="PROSITE" id="PS50853"/>
    </source>
</evidence>
<protein>
    <recommendedName>
        <fullName evidence="6">Adhesion-type protein</fullName>
    </recommendedName>
</protein>
<dbReference type="SUPFAM" id="SSF49265">
    <property type="entry name" value="Fibronectin type III"/>
    <property type="match status" value="1"/>
</dbReference>
<sequence length="539" mass="60491">MFKMSYYTIGVLKLIIIQYMIGDVLSLLNSGETGVGGGGGTGGLGPPVANRRHTDNLLIARCRSKCTNTNDKMMCESTCIRDYLENSSYKKYGDCPRDPQNRLEAICLDTCQSTDYHCPGVEKCCPHSCGMSCQNPIGLNKVQGLPPVPVHVILREAGRSIRMAEIQWELAMEEEDSSATYYVVESRHHIGINFAERKMENDWQNHKATMVYEIKRMGNLKRFVGELKLKPGRWYQVRVAAVNEKGTRGYSAISKEFQLSRKPNPPQPPKNLTLGPLVPGANGLYSRKIMWGLPRSDLPVEKYKISWSLYLNSTGGAARAGNSSLFKEMATVSAPTRHYEIRGLQPNSIYYLQIHAVSVHGKRRLKSAACSELMNTTVDPASTNQSASMDNMLMNDASYQRRTKSGANAFGISHRFVARKTGLTVRLTWPDRNASGRYRLHLCRGTRECLSKPMGPNSHDVVVKQKTSYEFSNLEFDTKYTVGLRHNHRKRSASPTAQHHRPPQHKGLPGGYDSFRTFVTPKCEQFRKNHPNIPVKCAV</sequence>
<keyword evidence="5" id="KW-1185">Reference proteome</keyword>
<dbReference type="Pfam" id="PF00095">
    <property type="entry name" value="WAP"/>
    <property type="match status" value="1"/>
</dbReference>
<dbReference type="PANTHER" id="PTHR14131:SF5">
    <property type="entry name" value="ANOSMIN-1"/>
    <property type="match status" value="1"/>
</dbReference>
<feature type="domain" description="Fibronectin type-III" evidence="2">
    <location>
        <begin position="268"/>
        <end position="381"/>
    </location>
</feature>
<reference evidence="5" key="1">
    <citation type="journal article" date="2015" name="Proc. Natl. Acad. Sci. U.S.A.">
        <title>Genome sequence of the Asian Tiger mosquito, Aedes albopictus, reveals insights into its biology, genetics, and evolution.</title>
        <authorList>
            <person name="Chen X.G."/>
            <person name="Jiang X."/>
            <person name="Gu J."/>
            <person name="Xu M."/>
            <person name="Wu Y."/>
            <person name="Deng Y."/>
            <person name="Zhang C."/>
            <person name="Bonizzoni M."/>
            <person name="Dermauw W."/>
            <person name="Vontas J."/>
            <person name="Armbruster P."/>
            <person name="Huang X."/>
            <person name="Yang Y."/>
            <person name="Zhang H."/>
            <person name="He W."/>
            <person name="Peng H."/>
            <person name="Liu Y."/>
            <person name="Wu K."/>
            <person name="Chen J."/>
            <person name="Lirakis M."/>
            <person name="Topalis P."/>
            <person name="Van Leeuwen T."/>
            <person name="Hall A.B."/>
            <person name="Jiang X."/>
            <person name="Thorpe C."/>
            <person name="Mueller R.L."/>
            <person name="Sun C."/>
            <person name="Waterhouse R.M."/>
            <person name="Yan G."/>
            <person name="Tu Z.J."/>
            <person name="Fang X."/>
            <person name="James A.A."/>
        </authorList>
    </citation>
    <scope>NUCLEOTIDE SEQUENCE [LARGE SCALE GENOMIC DNA]</scope>
    <source>
        <strain evidence="5">Foshan</strain>
    </source>
</reference>
<dbReference type="PANTHER" id="PTHR14131">
    <property type="entry name" value="ANOSMIN"/>
    <property type="match status" value="1"/>
</dbReference>
<dbReference type="Pfam" id="PF00041">
    <property type="entry name" value="fn3"/>
    <property type="match status" value="1"/>
</dbReference>
<feature type="compositionally biased region" description="Basic residues" evidence="1">
    <location>
        <begin position="486"/>
        <end position="504"/>
    </location>
</feature>
<proteinExistence type="predicted"/>
<dbReference type="InterPro" id="IPR008197">
    <property type="entry name" value="WAP_dom"/>
</dbReference>
<dbReference type="PROSITE" id="PS50853">
    <property type="entry name" value="FN3"/>
    <property type="match status" value="1"/>
</dbReference>
<dbReference type="InterPro" id="IPR042447">
    <property type="entry name" value="Anosmin-1"/>
</dbReference>
<dbReference type="InterPro" id="IPR003961">
    <property type="entry name" value="FN3_dom"/>
</dbReference>
<organism evidence="4 5">
    <name type="scientific">Aedes albopictus</name>
    <name type="common">Asian tiger mosquito</name>
    <name type="synonym">Stegomyia albopicta</name>
    <dbReference type="NCBI Taxonomy" id="7160"/>
    <lineage>
        <taxon>Eukaryota</taxon>
        <taxon>Metazoa</taxon>
        <taxon>Ecdysozoa</taxon>
        <taxon>Arthropoda</taxon>
        <taxon>Hexapoda</taxon>
        <taxon>Insecta</taxon>
        <taxon>Pterygota</taxon>
        <taxon>Neoptera</taxon>
        <taxon>Endopterygota</taxon>
        <taxon>Diptera</taxon>
        <taxon>Nematocera</taxon>
        <taxon>Culicoidea</taxon>
        <taxon>Culicidae</taxon>
        <taxon>Culicinae</taxon>
        <taxon>Aedini</taxon>
        <taxon>Aedes</taxon>
        <taxon>Stegomyia</taxon>
    </lineage>
</organism>
<dbReference type="EnsemblMetazoa" id="AALFPA23_021485.R31775">
    <property type="protein sequence ID" value="AALFPA23_021485.P31775"/>
    <property type="gene ID" value="AALFPA23_021485"/>
</dbReference>
<evidence type="ECO:0000313" key="4">
    <source>
        <dbReference type="EnsemblMetazoa" id="AALFPA23_021485.P31775"/>
    </source>
</evidence>
<evidence type="ECO:0000259" key="3">
    <source>
        <dbReference type="PROSITE" id="PS51390"/>
    </source>
</evidence>
<dbReference type="Gene3D" id="2.60.40.10">
    <property type="entry name" value="Immunoglobulins"/>
    <property type="match status" value="2"/>
</dbReference>
<dbReference type="RefSeq" id="XP_029715951.2">
    <property type="nucleotide sequence ID" value="XM_029860091.2"/>
</dbReference>
<dbReference type="SMART" id="SM00217">
    <property type="entry name" value="WAP"/>
    <property type="match status" value="1"/>
</dbReference>
<dbReference type="InterPro" id="IPR013783">
    <property type="entry name" value="Ig-like_fold"/>
</dbReference>
<dbReference type="CDD" id="cd00199">
    <property type="entry name" value="WAP"/>
    <property type="match status" value="1"/>
</dbReference>
<evidence type="ECO:0000256" key="1">
    <source>
        <dbReference type="SAM" id="MobiDB-lite"/>
    </source>
</evidence>
<dbReference type="GeneID" id="109425318"/>
<dbReference type="Proteomes" id="UP000069940">
    <property type="component" value="Unassembled WGS sequence"/>
</dbReference>
<dbReference type="InterPro" id="IPR036116">
    <property type="entry name" value="FN3_sf"/>
</dbReference>
<dbReference type="SUPFAM" id="SSF57256">
    <property type="entry name" value="Elafin-like"/>
    <property type="match status" value="1"/>
</dbReference>
<accession>A0ABM1ZTD8</accession>
<reference evidence="4" key="2">
    <citation type="submission" date="2025-05" db="UniProtKB">
        <authorList>
            <consortium name="EnsemblMetazoa"/>
        </authorList>
    </citation>
    <scope>IDENTIFICATION</scope>
    <source>
        <strain evidence="4">Foshan</strain>
    </source>
</reference>
<evidence type="ECO:0008006" key="6">
    <source>
        <dbReference type="Google" id="ProtNLM"/>
    </source>
</evidence>
<feature type="domain" description="WAP" evidence="3">
    <location>
        <begin position="88"/>
        <end position="137"/>
    </location>
</feature>